<evidence type="ECO:0000313" key="6">
    <source>
        <dbReference type="Proteomes" id="UP000198508"/>
    </source>
</evidence>
<evidence type="ECO:0000256" key="3">
    <source>
        <dbReference type="ARBA" id="ARBA00044507"/>
    </source>
</evidence>
<dbReference type="STRING" id="460384.SAMN05216313_104144"/>
<feature type="modified residue" description="N6-(pyridoxal phosphate)lysine" evidence="4">
    <location>
        <position position="213"/>
    </location>
</feature>
<name>A0A1I0DE75_9FIRM</name>
<evidence type="ECO:0000256" key="4">
    <source>
        <dbReference type="PIRSR" id="PIRSR618319-50"/>
    </source>
</evidence>
<dbReference type="InterPro" id="IPR018319">
    <property type="entry name" value="SelA-like"/>
</dbReference>
<dbReference type="Pfam" id="PF03841">
    <property type="entry name" value="SelA"/>
    <property type="match status" value="1"/>
</dbReference>
<dbReference type="EMBL" id="FOIM01000004">
    <property type="protein sequence ID" value="SET30664.1"/>
    <property type="molecule type" value="Genomic_DNA"/>
</dbReference>
<evidence type="ECO:0000256" key="1">
    <source>
        <dbReference type="ARBA" id="ARBA00001933"/>
    </source>
</evidence>
<keyword evidence="5" id="KW-0808">Transferase</keyword>
<dbReference type="InterPro" id="IPR015424">
    <property type="entry name" value="PyrdxlP-dep_Trfase"/>
</dbReference>
<dbReference type="SUPFAM" id="SSF53383">
    <property type="entry name" value="PLP-dependent transferases"/>
    <property type="match status" value="1"/>
</dbReference>
<reference evidence="6" key="1">
    <citation type="submission" date="2016-10" db="EMBL/GenBank/DDBJ databases">
        <authorList>
            <person name="Varghese N."/>
            <person name="Submissions S."/>
        </authorList>
    </citation>
    <scope>NUCLEOTIDE SEQUENCE [LARGE SCALE GENOMIC DNA]</scope>
    <source>
        <strain evidence="6">NLAE-zl-G277</strain>
    </source>
</reference>
<accession>A0A1I0DE75</accession>
<dbReference type="GO" id="GO:0004125">
    <property type="term" value="F:L-seryl-tRNA(Sec) selenium transferase activity"/>
    <property type="evidence" value="ECO:0007669"/>
    <property type="project" value="TreeGrafter"/>
</dbReference>
<evidence type="ECO:0000256" key="2">
    <source>
        <dbReference type="ARBA" id="ARBA00022898"/>
    </source>
</evidence>
<evidence type="ECO:0000313" key="5">
    <source>
        <dbReference type="EMBL" id="SET30664.1"/>
    </source>
</evidence>
<protein>
    <submittedName>
        <fullName evidence="5">L-seryl-tRNA(Ser) seleniumtransferase</fullName>
    </submittedName>
</protein>
<organism evidence="5 6">
    <name type="scientific">Enterocloster lavalensis</name>
    <dbReference type="NCBI Taxonomy" id="460384"/>
    <lineage>
        <taxon>Bacteria</taxon>
        <taxon>Bacillati</taxon>
        <taxon>Bacillota</taxon>
        <taxon>Clostridia</taxon>
        <taxon>Lachnospirales</taxon>
        <taxon>Lachnospiraceae</taxon>
        <taxon>Enterocloster</taxon>
    </lineage>
</organism>
<keyword evidence="2 4" id="KW-0663">Pyridoxal phosphate</keyword>
<comment type="similarity">
    <text evidence="3">Belongs to the SelA family.</text>
</comment>
<dbReference type="Gene3D" id="3.40.640.10">
    <property type="entry name" value="Type I PLP-dependent aspartate aminotransferase-like (Major domain)"/>
    <property type="match status" value="1"/>
</dbReference>
<comment type="cofactor">
    <cofactor evidence="1 4">
        <name>pyridoxal 5'-phosphate</name>
        <dbReference type="ChEBI" id="CHEBI:597326"/>
    </cofactor>
</comment>
<dbReference type="PANTHER" id="PTHR32328:SF0">
    <property type="entry name" value="L-SERYL-TRNA(SEC) SELENIUM TRANSFERASE"/>
    <property type="match status" value="1"/>
</dbReference>
<dbReference type="PANTHER" id="PTHR32328">
    <property type="entry name" value="L-SERYL-TRNA(SEC) SELENIUM TRANSFERASE"/>
    <property type="match status" value="1"/>
</dbReference>
<proteinExistence type="inferred from homology"/>
<dbReference type="Proteomes" id="UP000198508">
    <property type="component" value="Unassembled WGS sequence"/>
</dbReference>
<gene>
    <name evidence="5" type="ORF">SAMN05216313_104144</name>
</gene>
<dbReference type="AlphaFoldDB" id="A0A1I0DE75"/>
<dbReference type="RefSeq" id="WP_092361393.1">
    <property type="nucleotide sequence ID" value="NZ_FOIM01000004.1"/>
</dbReference>
<sequence>MGIYEELGVPPVINAMGTFTIYGGSKMSPQTLRDMQEAAASFVDIRLLQRRLSQAVAELTHNEAAYICGGASCGVYLSLLAAIAKKRGKKVRHLSREDFYRSEVILFRSHRNPYDIVLDQLGVKLVELAYPNHSLKDPCGDILAAVTPDTAAVYYLESGWVSPGAPALSDVIQAARTARIPVVLDAAAMLPPVENLWAYTAAGVDLAVFSGGKDLRGPQSSGLIVGSLALIDILLEEGFPTHGYGRMFKVGREEMAGLYSALKQFLAADHEARKRDAEEQVALARNMLGGHPLYEPLRSYPNEAGQPIPRVHVRLKTGTVSSGHILAFLAAGSPPVIAADSGPDGFYLNPMTLTMAEMELICRRLLDFTEIPPGKEVYTDV</sequence>
<keyword evidence="6" id="KW-1185">Reference proteome</keyword>
<dbReference type="InterPro" id="IPR015421">
    <property type="entry name" value="PyrdxlP-dep_Trfase_major"/>
</dbReference>